<accession>A0A833H4J1</accession>
<evidence type="ECO:0008006" key="3">
    <source>
        <dbReference type="Google" id="ProtNLM"/>
    </source>
</evidence>
<sequence>MTEGKTFVPSPEQFQHLLPVLRSVWPVATELRGAVVFGSRAKFADQRRNADWDVGAIYAGEAPQLEVPENWDLFLWSEERWQAGFALQVEIAKHGVILFDPDGIIEERFAMIREKILPFWGGYLKRF</sequence>
<protein>
    <recommendedName>
        <fullName evidence="3">Polymerase beta nucleotidyltransferase domain-containing protein</fullName>
    </recommendedName>
</protein>
<dbReference type="AlphaFoldDB" id="A0A833H4J1"/>
<organism evidence="1 2">
    <name type="scientific">Leptonema illini</name>
    <dbReference type="NCBI Taxonomy" id="183"/>
    <lineage>
        <taxon>Bacteria</taxon>
        <taxon>Pseudomonadati</taxon>
        <taxon>Spirochaetota</taxon>
        <taxon>Spirochaetia</taxon>
        <taxon>Leptospirales</taxon>
        <taxon>Leptospiraceae</taxon>
        <taxon>Leptonema</taxon>
    </lineage>
</organism>
<proteinExistence type="predicted"/>
<dbReference type="Proteomes" id="UP000460298">
    <property type="component" value="Unassembled WGS sequence"/>
</dbReference>
<dbReference type="EMBL" id="WBUI01000001">
    <property type="protein sequence ID" value="KAB2935221.1"/>
    <property type="molecule type" value="Genomic_DNA"/>
</dbReference>
<evidence type="ECO:0000313" key="1">
    <source>
        <dbReference type="EMBL" id="KAB2935221.1"/>
    </source>
</evidence>
<comment type="caution">
    <text evidence="1">The sequence shown here is derived from an EMBL/GenBank/DDBJ whole genome shotgun (WGS) entry which is preliminary data.</text>
</comment>
<evidence type="ECO:0000313" key="2">
    <source>
        <dbReference type="Proteomes" id="UP000460298"/>
    </source>
</evidence>
<gene>
    <name evidence="1" type="ORF">F9K24_00400</name>
</gene>
<reference evidence="1 2" key="1">
    <citation type="submission" date="2019-10" db="EMBL/GenBank/DDBJ databases">
        <title>Extracellular Electron Transfer in a Candidatus Methanoperedens spp. Enrichment Culture.</title>
        <authorList>
            <person name="Berger S."/>
            <person name="Rangel Shaw D."/>
            <person name="Berben T."/>
            <person name="In 'T Zandt M."/>
            <person name="Frank J."/>
            <person name="Reimann J."/>
            <person name="Jetten M.S.M."/>
            <person name="Welte C.U."/>
        </authorList>
    </citation>
    <scope>NUCLEOTIDE SEQUENCE [LARGE SCALE GENOMIC DNA]</scope>
    <source>
        <strain evidence="1">SB12</strain>
    </source>
</reference>
<name>A0A833H4J1_9LEPT</name>